<dbReference type="Proteomes" id="UP001627154">
    <property type="component" value="Unassembled WGS sequence"/>
</dbReference>
<reference evidence="1 2" key="1">
    <citation type="journal article" date="2024" name="bioRxiv">
        <title>A reference genome for Trichogramma kaykai: A tiny desert-dwelling parasitoid wasp with competing sex-ratio distorters.</title>
        <authorList>
            <person name="Culotta J."/>
            <person name="Lindsey A.R."/>
        </authorList>
    </citation>
    <scope>NUCLEOTIDE SEQUENCE [LARGE SCALE GENOMIC DNA]</scope>
    <source>
        <strain evidence="1 2">KSX58</strain>
    </source>
</reference>
<gene>
    <name evidence="1" type="ORF">TKK_004710</name>
</gene>
<dbReference type="EMBL" id="JBJJXI010000037">
    <property type="protein sequence ID" value="KAL3402159.1"/>
    <property type="molecule type" value="Genomic_DNA"/>
</dbReference>
<evidence type="ECO:0000313" key="2">
    <source>
        <dbReference type="Proteomes" id="UP001627154"/>
    </source>
</evidence>
<keyword evidence="2" id="KW-1185">Reference proteome</keyword>
<comment type="caution">
    <text evidence="1">The sequence shown here is derived from an EMBL/GenBank/DDBJ whole genome shotgun (WGS) entry which is preliminary data.</text>
</comment>
<proteinExistence type="predicted"/>
<dbReference type="AlphaFoldDB" id="A0ABD2XA35"/>
<protein>
    <submittedName>
        <fullName evidence="1">Uncharacterized protein</fullName>
    </submittedName>
</protein>
<organism evidence="1 2">
    <name type="scientific">Trichogramma kaykai</name>
    <dbReference type="NCBI Taxonomy" id="54128"/>
    <lineage>
        <taxon>Eukaryota</taxon>
        <taxon>Metazoa</taxon>
        <taxon>Ecdysozoa</taxon>
        <taxon>Arthropoda</taxon>
        <taxon>Hexapoda</taxon>
        <taxon>Insecta</taxon>
        <taxon>Pterygota</taxon>
        <taxon>Neoptera</taxon>
        <taxon>Endopterygota</taxon>
        <taxon>Hymenoptera</taxon>
        <taxon>Apocrita</taxon>
        <taxon>Proctotrupomorpha</taxon>
        <taxon>Chalcidoidea</taxon>
        <taxon>Trichogrammatidae</taxon>
        <taxon>Trichogramma</taxon>
    </lineage>
</organism>
<accession>A0ABD2XA35</accession>
<name>A0ABD2XA35_9HYME</name>
<sequence>MIFGNFQKVCCFNVLPFCDLQGRRRSKIGKEGHRKRARITSMRECATFLQVLRARVYAMDGFGLIVQRLELSKALSLTISLAREVAVSLGNFVRITHTALARQLLDESFVNYGSTRLNPGSSCECYRYLDRGILALDCILKFPRPSGQYLHLINLKLKKFNSHGSSAVSVSKFAMGIWYHQARSFFVCDVLLLLLQPAWWNVCYWVGGKLERNLAQSASAPRLLSARVQYTLLRQKKHCLRVLKCEKNYDEMHQNESKKPIK</sequence>
<evidence type="ECO:0000313" key="1">
    <source>
        <dbReference type="EMBL" id="KAL3402159.1"/>
    </source>
</evidence>